<dbReference type="Proteomes" id="UP001142175">
    <property type="component" value="Unassembled WGS sequence"/>
</dbReference>
<dbReference type="GO" id="GO:0004363">
    <property type="term" value="F:glutathione synthase activity"/>
    <property type="evidence" value="ECO:0007669"/>
    <property type="project" value="InterPro"/>
</dbReference>
<sequence>MKIAVITYEARGSYATTGVEDEDKILEEILMELGIDFTFEVWSDTSVDWIKYTHLLMKSPWDYFDRYAEFLDWCHRIKSLGIIMVNDIDTVIQNSDKRYLKEIEDCGFSIVPTIFNSKNHIPDLNTCFDTFKTEQIVIKPTVSGGAKNTMKIQKENWEEIQVQIESLLASEDFMLQPFIREVAEVGEYSYLFFNGKFSHAVLKSAKSGEFRVQHFFGGQIHTIDPTLIELVYIQKIIDEFAADTLYARVDGVWIKGIFYLMELELIEPYLFLFTSKEGRENYKNAIRERFGA</sequence>
<dbReference type="PANTHER" id="PTHR39217">
    <property type="match status" value="1"/>
</dbReference>
<dbReference type="AlphaFoldDB" id="A0A9X2P191"/>
<dbReference type="PANTHER" id="PTHR39217:SF1">
    <property type="entry name" value="GLUTATHIONE SYNTHETASE"/>
    <property type="match status" value="1"/>
</dbReference>
<dbReference type="SUPFAM" id="SSF56059">
    <property type="entry name" value="Glutathione synthetase ATP-binding domain-like"/>
    <property type="match status" value="1"/>
</dbReference>
<comment type="caution">
    <text evidence="2">The sequence shown here is derived from an EMBL/GenBank/DDBJ whole genome shotgun (WGS) entry which is preliminary data.</text>
</comment>
<dbReference type="InterPro" id="IPR004218">
    <property type="entry name" value="GSHS_ATP-bd"/>
</dbReference>
<dbReference type="Pfam" id="PF02955">
    <property type="entry name" value="GSH-S_ATP"/>
    <property type="match status" value="1"/>
</dbReference>
<gene>
    <name evidence="2" type="ORF">NU887_00840</name>
</gene>
<dbReference type="InterPro" id="IPR053191">
    <property type="entry name" value="DcsG_Biosynth_Enzyme"/>
</dbReference>
<dbReference type="RefSeq" id="WP_258421455.1">
    <property type="nucleotide sequence ID" value="NZ_JANSUY010000001.1"/>
</dbReference>
<proteinExistence type="predicted"/>
<feature type="domain" description="Prokaryotic glutathione synthetase ATP-binding" evidence="1">
    <location>
        <begin position="132"/>
        <end position="223"/>
    </location>
</feature>
<evidence type="ECO:0000313" key="3">
    <source>
        <dbReference type="Proteomes" id="UP001142175"/>
    </source>
</evidence>
<keyword evidence="3" id="KW-1185">Reference proteome</keyword>
<evidence type="ECO:0000259" key="1">
    <source>
        <dbReference type="Pfam" id="PF02955"/>
    </source>
</evidence>
<dbReference type="EMBL" id="JANSUY010000001">
    <property type="protein sequence ID" value="MCR9013554.1"/>
    <property type="molecule type" value="Genomic_DNA"/>
</dbReference>
<evidence type="ECO:0000313" key="2">
    <source>
        <dbReference type="EMBL" id="MCR9013554.1"/>
    </source>
</evidence>
<accession>A0A9X2P191</accession>
<reference evidence="2" key="1">
    <citation type="submission" date="2022-08" db="EMBL/GenBank/DDBJ databases">
        <authorList>
            <person name="Zhang D."/>
        </authorList>
    </citation>
    <scope>NUCLEOTIDE SEQUENCE</scope>
    <source>
        <strain evidence="2">XJ19-11</strain>
    </source>
</reference>
<name>A0A9X2P191_9BACT</name>
<organism evidence="2 3">
    <name type="scientific">Aquiflexum gelatinilyticum</name>
    <dbReference type="NCBI Taxonomy" id="2961943"/>
    <lineage>
        <taxon>Bacteria</taxon>
        <taxon>Pseudomonadati</taxon>
        <taxon>Bacteroidota</taxon>
        <taxon>Cytophagia</taxon>
        <taxon>Cytophagales</taxon>
        <taxon>Cyclobacteriaceae</taxon>
        <taxon>Aquiflexum</taxon>
    </lineage>
</organism>
<dbReference type="GO" id="GO:0005524">
    <property type="term" value="F:ATP binding"/>
    <property type="evidence" value="ECO:0007669"/>
    <property type="project" value="InterPro"/>
</dbReference>
<protein>
    <submittedName>
        <fullName evidence="2">Glutathione synthetase</fullName>
    </submittedName>
</protein>